<evidence type="ECO:0000313" key="1">
    <source>
        <dbReference type="EMBL" id="MSU88092.1"/>
    </source>
</evidence>
<evidence type="ECO:0008006" key="3">
    <source>
        <dbReference type="Google" id="ProtNLM"/>
    </source>
</evidence>
<comment type="caution">
    <text evidence="1">The sequence shown here is derived from an EMBL/GenBank/DDBJ whole genome shotgun (WGS) entry which is preliminary data.</text>
</comment>
<gene>
    <name evidence="1" type="ORF">GE300_00505</name>
</gene>
<sequence length="253" mass="28361">MSRDFVLLATPRTGSYNLVSLLDSAPDIVCYTEIYKAKWVELPADVREELGLKPKQAAARDAMGATLLQRLAARHPGQAVGFKLFPMHLQDRPFLEDHLTAPDRPVVILSRAALAICVSLLSARKTERYVQRDADAPRDRVQVTVTPDELRRSRTVTTRFRKLAQSLRQIPGKPVFDIRYEEVDDPGHMARLLDFLGSEATPGQLSSSFYRQTAGRLHERVANWDELVAHLRASDETALLGEAGYRADGTPWT</sequence>
<dbReference type="AlphaFoldDB" id="A0A6L5YW50"/>
<dbReference type="InterPro" id="IPR027417">
    <property type="entry name" value="P-loop_NTPase"/>
</dbReference>
<dbReference type="RefSeq" id="WP_154443841.1">
    <property type="nucleotide sequence ID" value="NZ_WIND01000001.1"/>
</dbReference>
<reference evidence="1 2" key="1">
    <citation type="submission" date="2019-10" db="EMBL/GenBank/DDBJ databases">
        <title>Cognatihalovulum marinum gen. nov. sp. nov., a new member of the family Rhodobacteraceae isolated from deep seawater of the Northwest Indian Ocean.</title>
        <authorList>
            <person name="Ruan C."/>
            <person name="Wang J."/>
            <person name="Zheng X."/>
            <person name="Song L."/>
            <person name="Zhu Y."/>
            <person name="Huang Y."/>
            <person name="Lu Z."/>
            <person name="Du W."/>
            <person name="Huang L."/>
            <person name="Dai X."/>
        </authorList>
    </citation>
    <scope>NUCLEOTIDE SEQUENCE [LARGE SCALE GENOMIC DNA]</scope>
    <source>
        <strain evidence="1 2">2CG4</strain>
    </source>
</reference>
<dbReference type="EMBL" id="WIND01000001">
    <property type="protein sequence ID" value="MSU88092.1"/>
    <property type="molecule type" value="Genomic_DNA"/>
</dbReference>
<organism evidence="1 2">
    <name type="scientific">Halovulum marinum</name>
    <dbReference type="NCBI Taxonomy" id="2662447"/>
    <lineage>
        <taxon>Bacteria</taxon>
        <taxon>Pseudomonadati</taxon>
        <taxon>Pseudomonadota</taxon>
        <taxon>Alphaproteobacteria</taxon>
        <taxon>Rhodobacterales</taxon>
        <taxon>Paracoccaceae</taxon>
        <taxon>Halovulum</taxon>
    </lineage>
</organism>
<dbReference type="SUPFAM" id="SSF52540">
    <property type="entry name" value="P-loop containing nucleoside triphosphate hydrolases"/>
    <property type="match status" value="1"/>
</dbReference>
<evidence type="ECO:0000313" key="2">
    <source>
        <dbReference type="Proteomes" id="UP000474957"/>
    </source>
</evidence>
<accession>A0A6L5YW50</accession>
<keyword evidence="2" id="KW-1185">Reference proteome</keyword>
<protein>
    <recommendedName>
        <fullName evidence="3">LPS sulfotransferase NodH</fullName>
    </recommendedName>
</protein>
<dbReference type="Proteomes" id="UP000474957">
    <property type="component" value="Unassembled WGS sequence"/>
</dbReference>
<proteinExistence type="predicted"/>
<name>A0A6L5YW50_9RHOB</name>
<dbReference type="Pfam" id="PF13469">
    <property type="entry name" value="Sulfotransfer_3"/>
    <property type="match status" value="1"/>
</dbReference>
<dbReference type="Gene3D" id="3.40.50.300">
    <property type="entry name" value="P-loop containing nucleotide triphosphate hydrolases"/>
    <property type="match status" value="1"/>
</dbReference>